<dbReference type="InterPro" id="IPR013221">
    <property type="entry name" value="Mur_ligase_cen"/>
</dbReference>
<evidence type="ECO:0000256" key="3">
    <source>
        <dbReference type="ARBA" id="ARBA00013025"/>
    </source>
</evidence>
<evidence type="ECO:0000313" key="15">
    <source>
        <dbReference type="Proteomes" id="UP000095594"/>
    </source>
</evidence>
<evidence type="ECO:0000313" key="14">
    <source>
        <dbReference type="EMBL" id="CUO61673.1"/>
    </source>
</evidence>
<keyword evidence="8" id="KW-0460">Magnesium</keyword>
<proteinExistence type="inferred from homology"/>
<comment type="cofactor">
    <cofactor evidence="1">
        <name>Mg(2+)</name>
        <dbReference type="ChEBI" id="CHEBI:18420"/>
    </cofactor>
</comment>
<feature type="domain" description="Mur ligase C-terminal" evidence="12">
    <location>
        <begin position="298"/>
        <end position="417"/>
    </location>
</feature>
<dbReference type="EC" id="6.3.2.17" evidence="3"/>
<dbReference type="InterPro" id="IPR036565">
    <property type="entry name" value="Mur-like_cat_sf"/>
</dbReference>
<dbReference type="FunFam" id="3.40.1190.10:FF:000011">
    <property type="entry name" value="Folylpolyglutamate synthase/dihydrofolate synthase"/>
    <property type="match status" value="1"/>
</dbReference>
<dbReference type="OrthoDB" id="9809356at2"/>
<dbReference type="GO" id="GO:0008841">
    <property type="term" value="F:dihydrofolate synthase activity"/>
    <property type="evidence" value="ECO:0007669"/>
    <property type="project" value="TreeGrafter"/>
</dbReference>
<organism evidence="14 15">
    <name type="scientific">Clostridium disporicum</name>
    <dbReference type="NCBI Taxonomy" id="84024"/>
    <lineage>
        <taxon>Bacteria</taxon>
        <taxon>Bacillati</taxon>
        <taxon>Bacillota</taxon>
        <taxon>Clostridia</taxon>
        <taxon>Eubacteriales</taxon>
        <taxon>Clostridiaceae</taxon>
        <taxon>Clostridium</taxon>
    </lineage>
</organism>
<evidence type="ECO:0000256" key="6">
    <source>
        <dbReference type="ARBA" id="ARBA00022741"/>
    </source>
</evidence>
<keyword evidence="4 11" id="KW-0436">Ligase</keyword>
<evidence type="ECO:0000256" key="7">
    <source>
        <dbReference type="ARBA" id="ARBA00022840"/>
    </source>
</evidence>
<dbReference type="GO" id="GO:0046872">
    <property type="term" value="F:metal ion binding"/>
    <property type="evidence" value="ECO:0007669"/>
    <property type="project" value="UniProtKB-KW"/>
</dbReference>
<keyword evidence="6 11" id="KW-0547">Nucleotide-binding</keyword>
<dbReference type="Proteomes" id="UP000095594">
    <property type="component" value="Unassembled WGS sequence"/>
</dbReference>
<protein>
    <recommendedName>
        <fullName evidence="3">tetrahydrofolate synthase</fullName>
        <ecNumber evidence="3">6.3.2.17</ecNumber>
    </recommendedName>
    <alternativeName>
        <fullName evidence="9">Tetrahydrofolylpolyglutamate synthase</fullName>
    </alternativeName>
</protein>
<reference evidence="14 15" key="1">
    <citation type="submission" date="2015-09" db="EMBL/GenBank/DDBJ databases">
        <authorList>
            <consortium name="Pathogen Informatics"/>
        </authorList>
    </citation>
    <scope>NUCLEOTIDE SEQUENCE [LARGE SCALE GENOMIC DNA]</scope>
    <source>
        <strain evidence="14 15">2789STDY5834856</strain>
    </source>
</reference>
<keyword evidence="7 11" id="KW-0067">ATP-binding</keyword>
<evidence type="ECO:0000256" key="4">
    <source>
        <dbReference type="ARBA" id="ARBA00022598"/>
    </source>
</evidence>
<dbReference type="InterPro" id="IPR018109">
    <property type="entry name" value="Folylpolyglutamate_synth_CS"/>
</dbReference>
<dbReference type="AlphaFoldDB" id="A0A174GH37"/>
<comment type="similarity">
    <text evidence="2 11">Belongs to the folylpolyglutamate synthase family.</text>
</comment>
<evidence type="ECO:0000256" key="9">
    <source>
        <dbReference type="ARBA" id="ARBA00030592"/>
    </source>
</evidence>
<gene>
    <name evidence="14" type="primary">fgs</name>
    <name evidence="14" type="ORF">ERS852471_01905</name>
</gene>
<dbReference type="SUPFAM" id="SSF53623">
    <property type="entry name" value="MurD-like peptide ligases, catalytic domain"/>
    <property type="match status" value="1"/>
</dbReference>
<dbReference type="InterPro" id="IPR036615">
    <property type="entry name" value="Mur_ligase_C_dom_sf"/>
</dbReference>
<dbReference type="SUPFAM" id="SSF53244">
    <property type="entry name" value="MurD-like peptide ligases, peptide-binding domain"/>
    <property type="match status" value="1"/>
</dbReference>
<name>A0A174GH37_9CLOT</name>
<evidence type="ECO:0000256" key="11">
    <source>
        <dbReference type="PIRNR" id="PIRNR001563"/>
    </source>
</evidence>
<accession>A0A174GH37</accession>
<evidence type="ECO:0000256" key="1">
    <source>
        <dbReference type="ARBA" id="ARBA00001946"/>
    </source>
</evidence>
<comment type="catalytic activity">
    <reaction evidence="10">
        <text>(6S)-5,6,7,8-tetrahydrofolyl-(gamma-L-Glu)(n) + L-glutamate + ATP = (6S)-5,6,7,8-tetrahydrofolyl-(gamma-L-Glu)(n+1) + ADP + phosphate + H(+)</text>
        <dbReference type="Rhea" id="RHEA:10580"/>
        <dbReference type="Rhea" id="RHEA-COMP:14738"/>
        <dbReference type="Rhea" id="RHEA-COMP:14740"/>
        <dbReference type="ChEBI" id="CHEBI:15378"/>
        <dbReference type="ChEBI" id="CHEBI:29985"/>
        <dbReference type="ChEBI" id="CHEBI:30616"/>
        <dbReference type="ChEBI" id="CHEBI:43474"/>
        <dbReference type="ChEBI" id="CHEBI:141005"/>
        <dbReference type="ChEBI" id="CHEBI:456216"/>
        <dbReference type="EC" id="6.3.2.17"/>
    </reaction>
</comment>
<dbReference type="NCBIfam" id="TIGR01499">
    <property type="entry name" value="folC"/>
    <property type="match status" value="1"/>
</dbReference>
<dbReference type="GO" id="GO:0005737">
    <property type="term" value="C:cytoplasm"/>
    <property type="evidence" value="ECO:0007669"/>
    <property type="project" value="TreeGrafter"/>
</dbReference>
<evidence type="ECO:0000259" key="12">
    <source>
        <dbReference type="Pfam" id="PF02875"/>
    </source>
</evidence>
<sequence length="436" mass="49647">MNYNEAMKYITEVGNFGSNYGLERTFRLLELLGNPQDNLKLIHVAGTNGKGSTTAMITKMLNGLGYKVGMYTSPFLEEFEERIQINGENIPKDVLAELVTYIKPYIDKVEEEGYGHPTEFEMITVLMLLYFEREKIDFGVVEVGLGGRLDSTNVIIPIVSVITSISFDHTNLLGNNLREIAGEKCGIIKRNIPTIVFPQQEEVMDVVIKKCEKENSKLYIVNFNDAELLDIVKGDKPFQKVKIKGEKEYILELPLLGEHQIYNLALAIKVMEVVEKQGFIHLNNKAIENSVREVMWKGRLEVLSNNPLIVIDGAHNIQGITTLKNNIQKYFNYKDVYLILGILADKDVEMMVKEITPLAKKVYAVTPHSIRAELAQDLRDEIIKYNENCKAYEDYEEAFNNALKDAKENDLIIASGSLYMIGDMRKLITRNYINKK</sequence>
<evidence type="ECO:0000256" key="5">
    <source>
        <dbReference type="ARBA" id="ARBA00022723"/>
    </source>
</evidence>
<dbReference type="Gene3D" id="3.90.190.20">
    <property type="entry name" value="Mur ligase, C-terminal domain"/>
    <property type="match status" value="1"/>
</dbReference>
<dbReference type="RefSeq" id="WP_055265980.1">
    <property type="nucleotide sequence ID" value="NZ_CABIXQ010000011.1"/>
</dbReference>
<dbReference type="EMBL" id="CYZX01000011">
    <property type="protein sequence ID" value="CUO61673.1"/>
    <property type="molecule type" value="Genomic_DNA"/>
</dbReference>
<dbReference type="GO" id="GO:0004326">
    <property type="term" value="F:tetrahydrofolylpolyglutamate synthase activity"/>
    <property type="evidence" value="ECO:0007669"/>
    <property type="project" value="UniProtKB-EC"/>
</dbReference>
<feature type="domain" description="Mur ligase central" evidence="13">
    <location>
        <begin position="44"/>
        <end position="270"/>
    </location>
</feature>
<dbReference type="PROSITE" id="PS01011">
    <property type="entry name" value="FOLYLPOLYGLU_SYNT_1"/>
    <property type="match status" value="1"/>
</dbReference>
<dbReference type="PIRSF" id="PIRSF001563">
    <property type="entry name" value="Folylpolyglu_synth"/>
    <property type="match status" value="1"/>
</dbReference>
<dbReference type="InterPro" id="IPR004101">
    <property type="entry name" value="Mur_ligase_C"/>
</dbReference>
<evidence type="ECO:0000256" key="8">
    <source>
        <dbReference type="ARBA" id="ARBA00022842"/>
    </source>
</evidence>
<evidence type="ECO:0000259" key="13">
    <source>
        <dbReference type="Pfam" id="PF08245"/>
    </source>
</evidence>
<dbReference type="PROSITE" id="PS01012">
    <property type="entry name" value="FOLYLPOLYGLU_SYNT_2"/>
    <property type="match status" value="1"/>
</dbReference>
<evidence type="ECO:0000256" key="10">
    <source>
        <dbReference type="ARBA" id="ARBA00047493"/>
    </source>
</evidence>
<dbReference type="Pfam" id="PF02875">
    <property type="entry name" value="Mur_ligase_C"/>
    <property type="match status" value="1"/>
</dbReference>
<dbReference type="Pfam" id="PF08245">
    <property type="entry name" value="Mur_ligase_M"/>
    <property type="match status" value="1"/>
</dbReference>
<dbReference type="GO" id="GO:0005524">
    <property type="term" value="F:ATP binding"/>
    <property type="evidence" value="ECO:0007669"/>
    <property type="project" value="UniProtKB-KW"/>
</dbReference>
<keyword evidence="5" id="KW-0479">Metal-binding</keyword>
<dbReference type="PANTHER" id="PTHR11136:SF0">
    <property type="entry name" value="DIHYDROFOLATE SYNTHETASE-RELATED"/>
    <property type="match status" value="1"/>
</dbReference>
<dbReference type="Gene3D" id="3.40.1190.10">
    <property type="entry name" value="Mur-like, catalytic domain"/>
    <property type="match status" value="1"/>
</dbReference>
<dbReference type="PANTHER" id="PTHR11136">
    <property type="entry name" value="FOLYLPOLYGLUTAMATE SYNTHASE-RELATED"/>
    <property type="match status" value="1"/>
</dbReference>
<dbReference type="InterPro" id="IPR001645">
    <property type="entry name" value="Folylpolyglutamate_synth"/>
</dbReference>
<evidence type="ECO:0000256" key="2">
    <source>
        <dbReference type="ARBA" id="ARBA00008276"/>
    </source>
</evidence>